<proteinExistence type="predicted"/>
<dbReference type="EMBL" id="JBJJXI010000055">
    <property type="protein sequence ID" value="KAL3399549.1"/>
    <property type="molecule type" value="Genomic_DNA"/>
</dbReference>
<accession>A0ABD2X2N9</accession>
<organism evidence="1 2">
    <name type="scientific">Trichogramma kaykai</name>
    <dbReference type="NCBI Taxonomy" id="54128"/>
    <lineage>
        <taxon>Eukaryota</taxon>
        <taxon>Metazoa</taxon>
        <taxon>Ecdysozoa</taxon>
        <taxon>Arthropoda</taxon>
        <taxon>Hexapoda</taxon>
        <taxon>Insecta</taxon>
        <taxon>Pterygota</taxon>
        <taxon>Neoptera</taxon>
        <taxon>Endopterygota</taxon>
        <taxon>Hymenoptera</taxon>
        <taxon>Apocrita</taxon>
        <taxon>Proctotrupomorpha</taxon>
        <taxon>Chalcidoidea</taxon>
        <taxon>Trichogrammatidae</taxon>
        <taxon>Trichogramma</taxon>
    </lineage>
</organism>
<dbReference type="Proteomes" id="UP001627154">
    <property type="component" value="Unassembled WGS sequence"/>
</dbReference>
<protein>
    <submittedName>
        <fullName evidence="1">Uncharacterized protein</fullName>
    </submittedName>
</protein>
<gene>
    <name evidence="1" type="ORF">TKK_006822</name>
</gene>
<evidence type="ECO:0000313" key="2">
    <source>
        <dbReference type="Proteomes" id="UP001627154"/>
    </source>
</evidence>
<name>A0ABD2X2N9_9HYME</name>
<reference evidence="1 2" key="1">
    <citation type="journal article" date="2024" name="bioRxiv">
        <title>A reference genome for Trichogramma kaykai: A tiny desert-dwelling parasitoid wasp with competing sex-ratio distorters.</title>
        <authorList>
            <person name="Culotta J."/>
            <person name="Lindsey A.R."/>
        </authorList>
    </citation>
    <scope>NUCLEOTIDE SEQUENCE [LARGE SCALE GENOMIC DNA]</scope>
    <source>
        <strain evidence="1 2">KSX58</strain>
    </source>
</reference>
<evidence type="ECO:0000313" key="1">
    <source>
        <dbReference type="EMBL" id="KAL3399549.1"/>
    </source>
</evidence>
<sequence length="68" mass="8509">MYEQVSAHEMVSMKHRSFILWFYRALVVRRARTYTEQYSFERLICEPRNKWREQQQQWRLAPGGNWLD</sequence>
<comment type="caution">
    <text evidence="1">The sequence shown here is derived from an EMBL/GenBank/DDBJ whole genome shotgun (WGS) entry which is preliminary data.</text>
</comment>
<dbReference type="AlphaFoldDB" id="A0ABD2X2N9"/>
<keyword evidence="2" id="KW-1185">Reference proteome</keyword>